<organism evidence="1 2">
    <name type="scientific">Fusarium decemcellulare</name>
    <dbReference type="NCBI Taxonomy" id="57161"/>
    <lineage>
        <taxon>Eukaryota</taxon>
        <taxon>Fungi</taxon>
        <taxon>Dikarya</taxon>
        <taxon>Ascomycota</taxon>
        <taxon>Pezizomycotina</taxon>
        <taxon>Sordariomycetes</taxon>
        <taxon>Hypocreomycetidae</taxon>
        <taxon>Hypocreales</taxon>
        <taxon>Nectriaceae</taxon>
        <taxon>Fusarium</taxon>
        <taxon>Fusarium decemcellulare species complex</taxon>
    </lineage>
</organism>
<keyword evidence="2" id="KW-1185">Reference proteome</keyword>
<gene>
    <name evidence="1" type="ORF">NM208_g3992</name>
</gene>
<dbReference type="EMBL" id="JANRMS010000284">
    <property type="protein sequence ID" value="KAJ3542641.1"/>
    <property type="molecule type" value="Genomic_DNA"/>
</dbReference>
<evidence type="ECO:0000313" key="1">
    <source>
        <dbReference type="EMBL" id="KAJ3542641.1"/>
    </source>
</evidence>
<accession>A0ACC1SMA5</accession>
<protein>
    <submittedName>
        <fullName evidence="1">Uncharacterized protein</fullName>
    </submittedName>
</protein>
<reference evidence="1" key="1">
    <citation type="submission" date="2022-08" db="EMBL/GenBank/DDBJ databases">
        <title>Genome Sequence of Fusarium decemcellulare.</title>
        <authorList>
            <person name="Buettner E."/>
        </authorList>
    </citation>
    <scope>NUCLEOTIDE SEQUENCE</scope>
    <source>
        <strain evidence="1">Babe19</strain>
    </source>
</reference>
<sequence length="1307" mass="144212">MAAIRGEEVAKHNTRESCWIVLHGAVWDVTDFLDEHPGGEALILKCAGTDATGSYDEVHDSDLVGRILSPESCIGTVDMTTIPQQTKEAPKADGSPTYPPLNTIVSLADFEKIAESFLTPTAWAYYSSGAEDGYSIDETKRIFRKTLLRPRVLRQVEPISTTTTILGCPTSLPIYFSPTGIGRYAHRDSENIIAAVAGKEKLLYCMPMSASWESVSNARSVPGQPLFFQLYTGRDREHTKAVLRTVKKLGVAAIFLTVDSPVLGKRERDDRIRAADGDDTIAAAGGVAKTTSKGLLNPLLSWDDIEWIREAAELPLVLKGVQTVEDAVLAHLNGLDGIVLSNHGGRSQDTAQSPMTTLLEIRRYAPHLLSPSIRGKFQVLLDGGIRRGTDVIKAVALGATAVGIGRPVLYSLCAGYGDKGLHRLVQILRAEVETNMALVGAKNAAELVPEMVNAERAEVGVSRRLGRAPKNPHASRDVSSPRKLPDVGTPDLSRASPHPTPQTSTDPFLRMSVGVTMQKHVDAALGLLRPQGVQGVQEVALLSQSAGSIDFKVLEVERNVGAYGTHHGGYRCRKRKTARAWQSPLGIREATQRLSSDHQQHADVAISLKGKMKRAQDTSDWWLHLGFAAESSGAINNISSRRVMTNRSKTGSECNRVADARGRNGTNCIGVKKSLARIEESAIQGCQRCRLLGLSASAFQDYWSQDVQGNRHEVQVAVRGHLIGRSRRAKISLRWTAASTGQVKRLQLSISGQKEWDIPWPEFAVRNIPSPDSKSQECLEFIKDQIRSCASHENCGDSRAAMFLNRINNNIENPTRLLKLVNHGSSPSVLLINTSDAKYTYTALSHCWGTQEQAKKIPTLTQDNLEERLSAATNVSSLTRTFQDAIRLTASLGFEYIWIDSLCIIQGDQADWNKECAKMCDVYGGSDLVLAAAYAKDGTDGLFADRQVGRRIEFESPAGHIVKAFVSAHEGDVDKHDIWKTGEQYWATDSLPLFTRAWAFQERMLAKRIVHFTNSELVWECRSYATCECGDLTDERTSWAEFRPGKTIKTKYQHVIDWGSDLDRLNFWHDIAAQYSARNITKNSDRLPALASIAKQINYHGILGRYLCGIWEESLPHSLLWWSEFKDLKSFPRSNQETTTHLRPAVKCVPSWSWLSIEGRVSTWGRAVEALIRVVDISFILAGSDSYGECIEAAITLRGRTNSVRVCSSPQPDGSSAAIVLDPISRQEFSLDADTHPFEYSDDELLNVPLKALMFSRSEPQKAWGGDACCIILRQAQGEGSRYQRIGLAYLPTKSFFSASYEDIVVI</sequence>
<name>A0ACC1SMA5_9HYPO</name>
<comment type="caution">
    <text evidence="1">The sequence shown here is derived from an EMBL/GenBank/DDBJ whole genome shotgun (WGS) entry which is preliminary data.</text>
</comment>
<proteinExistence type="predicted"/>
<dbReference type="Proteomes" id="UP001148629">
    <property type="component" value="Unassembled WGS sequence"/>
</dbReference>
<evidence type="ECO:0000313" key="2">
    <source>
        <dbReference type="Proteomes" id="UP001148629"/>
    </source>
</evidence>